<reference evidence="2" key="2">
    <citation type="submission" date="2020-09" db="EMBL/GenBank/DDBJ databases">
        <authorList>
            <person name="Sun Q."/>
            <person name="Ohkuma M."/>
        </authorList>
    </citation>
    <scope>NUCLEOTIDE SEQUENCE</scope>
    <source>
        <strain evidence="2">JCM 4784</strain>
    </source>
</reference>
<dbReference type="EMBL" id="BNBT01000037">
    <property type="protein sequence ID" value="GHE58783.1"/>
    <property type="molecule type" value="Genomic_DNA"/>
</dbReference>
<gene>
    <name evidence="2" type="ORF">GCM10018785_30000</name>
</gene>
<name>A0A919DM73_9ACTN</name>
<protein>
    <submittedName>
        <fullName evidence="2">Uncharacterized protein</fullName>
    </submittedName>
</protein>
<reference evidence="2" key="1">
    <citation type="journal article" date="2014" name="Int. J. Syst. Evol. Microbiol.">
        <title>Complete genome sequence of Corynebacterium casei LMG S-19264T (=DSM 44701T), isolated from a smear-ripened cheese.</title>
        <authorList>
            <consortium name="US DOE Joint Genome Institute (JGI-PGF)"/>
            <person name="Walter F."/>
            <person name="Albersmeier A."/>
            <person name="Kalinowski J."/>
            <person name="Ruckert C."/>
        </authorList>
    </citation>
    <scope>NUCLEOTIDE SEQUENCE</scope>
    <source>
        <strain evidence="2">JCM 4784</strain>
    </source>
</reference>
<organism evidence="2 3">
    <name type="scientific">Streptomyces longispororuber</name>
    <dbReference type="NCBI Taxonomy" id="68230"/>
    <lineage>
        <taxon>Bacteria</taxon>
        <taxon>Bacillati</taxon>
        <taxon>Actinomycetota</taxon>
        <taxon>Actinomycetes</taxon>
        <taxon>Kitasatosporales</taxon>
        <taxon>Streptomycetaceae</taxon>
        <taxon>Streptomyces</taxon>
    </lineage>
</organism>
<evidence type="ECO:0000313" key="2">
    <source>
        <dbReference type="EMBL" id="GHE58783.1"/>
    </source>
</evidence>
<evidence type="ECO:0000256" key="1">
    <source>
        <dbReference type="SAM" id="MobiDB-lite"/>
    </source>
</evidence>
<dbReference type="Proteomes" id="UP000608024">
    <property type="component" value="Unassembled WGS sequence"/>
</dbReference>
<comment type="caution">
    <text evidence="2">The sequence shown here is derived from an EMBL/GenBank/DDBJ whole genome shotgun (WGS) entry which is preliminary data.</text>
</comment>
<feature type="compositionally biased region" description="Basic and acidic residues" evidence="1">
    <location>
        <begin position="182"/>
        <end position="248"/>
    </location>
</feature>
<evidence type="ECO:0000313" key="3">
    <source>
        <dbReference type="Proteomes" id="UP000608024"/>
    </source>
</evidence>
<feature type="compositionally biased region" description="Basic and acidic residues" evidence="1">
    <location>
        <begin position="255"/>
        <end position="309"/>
    </location>
</feature>
<dbReference type="RefSeq" id="WP_190136424.1">
    <property type="nucleotide sequence ID" value="NZ_BNBT01000037.1"/>
</dbReference>
<keyword evidence="3" id="KW-1185">Reference proteome</keyword>
<feature type="region of interest" description="Disordered" evidence="1">
    <location>
        <begin position="160"/>
        <end position="309"/>
    </location>
</feature>
<accession>A0A919DM73</accession>
<sequence length="309" mass="34178">MGRRGAGRGTEPDVEALLDELYATPPPGFVARRDEVAAAARAAGRAEDARRVRGALGPTLAAWAANLLLRSRPEESRQFLDLGRQLREAYRALDAAGLRELSAQRRRLVAALARQAAELAQEAGHRLSGAARQDVEATLHAVLADPDAAERWATGRLHTALTPPSEFPTGLDQAGGTPPRPEPARRPGTRRPEPAKDELAERRRARQEELARVRHAAREADRRLRDRRAEHADAEEAADRARARHAEVTEDVSAAEERLEHLRAELHRAEAERREAEERQRTAAEALDRAGEEARRAAREADRRAARAR</sequence>
<dbReference type="AlphaFoldDB" id="A0A919DM73"/>
<proteinExistence type="predicted"/>